<evidence type="ECO:0000256" key="5">
    <source>
        <dbReference type="ARBA" id="ARBA00023136"/>
    </source>
</evidence>
<keyword evidence="5 7" id="KW-0472">Membrane</keyword>
<evidence type="ECO:0000256" key="7">
    <source>
        <dbReference type="SAM" id="Phobius"/>
    </source>
</evidence>
<dbReference type="EMBL" id="JADIKF010000039">
    <property type="protein sequence ID" value="MBM7130344.1"/>
    <property type="molecule type" value="Genomic_DNA"/>
</dbReference>
<comment type="caution">
    <text evidence="10">The sequence shown here is derived from an EMBL/GenBank/DDBJ whole genome shotgun (WGS) entry which is preliminary data.</text>
</comment>
<dbReference type="InterPro" id="IPR003838">
    <property type="entry name" value="ABC3_permease_C"/>
</dbReference>
<comment type="similarity">
    <text evidence="6">Belongs to the ABC-4 integral membrane protein family.</text>
</comment>
<sequence length="402" mass="43120">MEIRPILSSLHKHRVPALLIVLEIALACAVLCNAVFMIGQCIAGVRAPSAIDEQGLSVISLGGIDEAHVESGMARNLAALRAIAGVQAAAAISDVPLGPDIWYDGLTARPDEESQINSSEYFLGSGGEQALGLKLLKGRFFSAEEFADSTLLPSHVSSSHVVLINESDARRMWPGESALGKQIYGDNAAWTVVGVVADVLGQDPNGNGPAGMYSSIFFPQRPSASLNHYVVRSAPQDRDRVLRDALQVLGKLEPGAVLEGKIYADMRADYFADTRDMAWMLMMVCVVMLAVTALGIVGLTSFWVGQRRRQIGIRRAVGASCANILHYFQTENFLLSTAGVVLGVVFGFAVNVYLMENYEVSRMPWYYLGCGALALWLLGQGAVLGPALRAAQVPPVVATRSV</sequence>
<feature type="transmembrane region" description="Helical" evidence="7">
    <location>
        <begin position="15"/>
        <end position="39"/>
    </location>
</feature>
<feature type="transmembrane region" description="Helical" evidence="7">
    <location>
        <begin position="365"/>
        <end position="384"/>
    </location>
</feature>
<evidence type="ECO:0000256" key="2">
    <source>
        <dbReference type="ARBA" id="ARBA00022475"/>
    </source>
</evidence>
<gene>
    <name evidence="10" type="ORF">ISS99_12455</name>
</gene>
<dbReference type="Pfam" id="PF02687">
    <property type="entry name" value="FtsX"/>
    <property type="match status" value="1"/>
</dbReference>
<evidence type="ECO:0000259" key="9">
    <source>
        <dbReference type="Pfam" id="PF12704"/>
    </source>
</evidence>
<keyword evidence="11" id="KW-1185">Reference proteome</keyword>
<accession>A0ABS2KGQ0</accession>
<keyword evidence="2" id="KW-1003">Cell membrane</keyword>
<dbReference type="InterPro" id="IPR050250">
    <property type="entry name" value="Macrolide_Exporter_MacB"/>
</dbReference>
<protein>
    <submittedName>
        <fullName evidence="10">ABC transporter permease</fullName>
    </submittedName>
</protein>
<feature type="domain" description="ABC3 transporter permease C-terminal" evidence="8">
    <location>
        <begin position="283"/>
        <end position="395"/>
    </location>
</feature>
<dbReference type="RefSeq" id="WP_204631940.1">
    <property type="nucleotide sequence ID" value="NZ_BSOC01000002.1"/>
</dbReference>
<dbReference type="InterPro" id="IPR025857">
    <property type="entry name" value="MacB_PCD"/>
</dbReference>
<feature type="transmembrane region" description="Helical" evidence="7">
    <location>
        <begin position="333"/>
        <end position="353"/>
    </location>
</feature>
<feature type="transmembrane region" description="Helical" evidence="7">
    <location>
        <begin position="277"/>
        <end position="305"/>
    </location>
</feature>
<evidence type="ECO:0000256" key="4">
    <source>
        <dbReference type="ARBA" id="ARBA00022989"/>
    </source>
</evidence>
<proteinExistence type="inferred from homology"/>
<reference evidence="10" key="1">
    <citation type="submission" date="2020-10" db="EMBL/GenBank/DDBJ databases">
        <title>Phylogeny of dyella-like bacteria.</title>
        <authorList>
            <person name="Fu J."/>
        </authorList>
    </citation>
    <scope>NUCLEOTIDE SEQUENCE</scope>
    <source>
        <strain evidence="10">DHON07</strain>
    </source>
</reference>
<organism evidence="10 11">
    <name type="scientific">Dyella mobilis</name>
    <dbReference type="NCBI Taxonomy" id="1849582"/>
    <lineage>
        <taxon>Bacteria</taxon>
        <taxon>Pseudomonadati</taxon>
        <taxon>Pseudomonadota</taxon>
        <taxon>Gammaproteobacteria</taxon>
        <taxon>Lysobacterales</taxon>
        <taxon>Rhodanobacteraceae</taxon>
        <taxon>Dyella</taxon>
    </lineage>
</organism>
<feature type="domain" description="MacB-like periplasmic core" evidence="9">
    <location>
        <begin position="73"/>
        <end position="256"/>
    </location>
</feature>
<dbReference type="PANTHER" id="PTHR30572">
    <property type="entry name" value="MEMBRANE COMPONENT OF TRANSPORTER-RELATED"/>
    <property type="match status" value="1"/>
</dbReference>
<dbReference type="Pfam" id="PF12704">
    <property type="entry name" value="MacB_PCD"/>
    <property type="match status" value="1"/>
</dbReference>
<dbReference type="PANTHER" id="PTHR30572:SF4">
    <property type="entry name" value="ABC TRANSPORTER PERMEASE YTRF"/>
    <property type="match status" value="1"/>
</dbReference>
<evidence type="ECO:0000256" key="3">
    <source>
        <dbReference type="ARBA" id="ARBA00022692"/>
    </source>
</evidence>
<name>A0ABS2KGQ0_9GAMM</name>
<evidence type="ECO:0000256" key="1">
    <source>
        <dbReference type="ARBA" id="ARBA00004651"/>
    </source>
</evidence>
<evidence type="ECO:0000259" key="8">
    <source>
        <dbReference type="Pfam" id="PF02687"/>
    </source>
</evidence>
<dbReference type="Proteomes" id="UP001430193">
    <property type="component" value="Unassembled WGS sequence"/>
</dbReference>
<keyword evidence="3 7" id="KW-0812">Transmembrane</keyword>
<keyword evidence="4 7" id="KW-1133">Transmembrane helix</keyword>
<comment type="subcellular location">
    <subcellularLocation>
        <location evidence="1">Cell membrane</location>
        <topology evidence="1">Multi-pass membrane protein</topology>
    </subcellularLocation>
</comment>
<evidence type="ECO:0000313" key="10">
    <source>
        <dbReference type="EMBL" id="MBM7130344.1"/>
    </source>
</evidence>
<evidence type="ECO:0000256" key="6">
    <source>
        <dbReference type="ARBA" id="ARBA00038076"/>
    </source>
</evidence>
<evidence type="ECO:0000313" key="11">
    <source>
        <dbReference type="Proteomes" id="UP001430193"/>
    </source>
</evidence>